<dbReference type="InterPro" id="IPR050708">
    <property type="entry name" value="T6SS_VgrG/RHS"/>
</dbReference>
<feature type="domain" description="Teneurin-like YD-shell" evidence="2">
    <location>
        <begin position="38"/>
        <end position="142"/>
    </location>
</feature>
<evidence type="ECO:0000256" key="1">
    <source>
        <dbReference type="ARBA" id="ARBA00022737"/>
    </source>
</evidence>
<protein>
    <recommendedName>
        <fullName evidence="2">Teneurin-like YD-shell domain-containing protein</fullName>
    </recommendedName>
</protein>
<dbReference type="PANTHER" id="PTHR32305">
    <property type="match status" value="1"/>
</dbReference>
<dbReference type="RefSeq" id="WP_126580887.1">
    <property type="nucleotide sequence ID" value="NZ_BIFR01000001.1"/>
</dbReference>
<accession>A0A402A2S6</accession>
<dbReference type="Pfam" id="PF25023">
    <property type="entry name" value="TEN_YD-shell"/>
    <property type="match status" value="1"/>
</dbReference>
<dbReference type="Gene3D" id="2.180.10.10">
    <property type="entry name" value="RHS repeat-associated core"/>
    <property type="match status" value="1"/>
</dbReference>
<evidence type="ECO:0000313" key="4">
    <source>
        <dbReference type="Proteomes" id="UP000287352"/>
    </source>
</evidence>
<dbReference type="AlphaFoldDB" id="A0A402A2S6"/>
<comment type="caution">
    <text evidence="3">The sequence shown here is derived from an EMBL/GenBank/DDBJ whole genome shotgun (WGS) entry which is preliminary data.</text>
</comment>
<dbReference type="Proteomes" id="UP000287352">
    <property type="component" value="Unassembled WGS sequence"/>
</dbReference>
<name>A0A402A2S6_9CHLR</name>
<dbReference type="NCBIfam" id="TIGR03696">
    <property type="entry name" value="Rhs_assc_core"/>
    <property type="match status" value="1"/>
</dbReference>
<organism evidence="3 4">
    <name type="scientific">Tengunoibacter tsumagoiensis</name>
    <dbReference type="NCBI Taxonomy" id="2014871"/>
    <lineage>
        <taxon>Bacteria</taxon>
        <taxon>Bacillati</taxon>
        <taxon>Chloroflexota</taxon>
        <taxon>Ktedonobacteria</taxon>
        <taxon>Ktedonobacterales</taxon>
        <taxon>Dictyobacteraceae</taxon>
        <taxon>Tengunoibacter</taxon>
    </lineage>
</organism>
<dbReference type="PANTHER" id="PTHR32305:SF15">
    <property type="entry name" value="PROTEIN RHSA-RELATED"/>
    <property type="match status" value="1"/>
</dbReference>
<dbReference type="InterPro" id="IPR022385">
    <property type="entry name" value="Rhs_assc_core"/>
</dbReference>
<evidence type="ECO:0000313" key="3">
    <source>
        <dbReference type="EMBL" id="GCE13356.1"/>
    </source>
</evidence>
<keyword evidence="1" id="KW-0677">Repeat</keyword>
<reference evidence="4" key="1">
    <citation type="submission" date="2018-12" db="EMBL/GenBank/DDBJ databases">
        <title>Tengunoibacter tsumagoiensis gen. nov., sp. nov., Dictyobacter kobayashii sp. nov., D. alpinus sp. nov., and D. joshuensis sp. nov. and description of Dictyobacteraceae fam. nov. within the order Ktedonobacterales isolated from Tengu-no-mugimeshi.</title>
        <authorList>
            <person name="Wang C.M."/>
            <person name="Zheng Y."/>
            <person name="Sakai Y."/>
            <person name="Toyoda A."/>
            <person name="Minakuchi Y."/>
            <person name="Abe K."/>
            <person name="Yokota A."/>
            <person name="Yabe S."/>
        </authorList>
    </citation>
    <scope>NUCLEOTIDE SEQUENCE [LARGE SCALE GENOMIC DNA]</scope>
    <source>
        <strain evidence="4">Uno3</strain>
    </source>
</reference>
<proteinExistence type="predicted"/>
<dbReference type="OrthoDB" id="162133at2"/>
<evidence type="ECO:0000259" key="2">
    <source>
        <dbReference type="Pfam" id="PF25023"/>
    </source>
</evidence>
<gene>
    <name evidence="3" type="ORF">KTT_32150</name>
</gene>
<dbReference type="InterPro" id="IPR056823">
    <property type="entry name" value="TEN-like_YD-shell"/>
</dbReference>
<keyword evidence="4" id="KW-1185">Reference proteome</keyword>
<dbReference type="EMBL" id="BIFR01000001">
    <property type="protein sequence ID" value="GCE13356.1"/>
    <property type="molecule type" value="Genomic_DNA"/>
</dbReference>
<sequence>MQAFVYGGLGLTRAKTTAGTTEYVRCSCGLLNNERTPDGKKYYYLFDGLGSVVGMTNSTGQEVNAYTYDPYGNIISQQEQSGLNNPWKYAGGYYDSSTGLTKFGIRYYDPTVGHWTQRTPVGGSLQETLKGNPYGYADDNPVNEVDPSGRDCSEAIVTSLLGIVGTVSTLVWLDSSVIDGIELVDFILCILR</sequence>